<evidence type="ECO:0000256" key="6">
    <source>
        <dbReference type="ARBA" id="ARBA00023063"/>
    </source>
</evidence>
<feature type="transmembrane region" description="Helical" evidence="9">
    <location>
        <begin position="376"/>
        <end position="400"/>
    </location>
</feature>
<dbReference type="SUPFAM" id="SSF103473">
    <property type="entry name" value="MFS general substrate transporter"/>
    <property type="match status" value="1"/>
</dbReference>
<accession>A0ABD1FID4</accession>
<feature type="transmembrane region" description="Helical" evidence="9">
    <location>
        <begin position="35"/>
        <end position="57"/>
    </location>
</feature>
<dbReference type="InterPro" id="IPR011701">
    <property type="entry name" value="MFS"/>
</dbReference>
<gene>
    <name evidence="11" type="ORF">AAHA92_31734</name>
</gene>
<feature type="transmembrane region" description="Helical" evidence="9">
    <location>
        <begin position="196"/>
        <end position="216"/>
    </location>
</feature>
<dbReference type="InterPro" id="IPR036259">
    <property type="entry name" value="MFS_trans_sf"/>
</dbReference>
<evidence type="ECO:0000256" key="9">
    <source>
        <dbReference type="SAM" id="Phobius"/>
    </source>
</evidence>
<comment type="similarity">
    <text evidence="8">Belongs to the major facilitator superfamily. Phosphate:H(+) symporter (TC 2.A.1.9) family.</text>
</comment>
<comment type="similarity">
    <text evidence="2">Belongs to the major facilitator superfamily. Nitrate/nitrite porter (TC 2.A.1.8) family.</text>
</comment>
<evidence type="ECO:0000256" key="4">
    <source>
        <dbReference type="ARBA" id="ARBA00022692"/>
    </source>
</evidence>
<dbReference type="Pfam" id="PF07690">
    <property type="entry name" value="MFS_1"/>
    <property type="match status" value="1"/>
</dbReference>
<feature type="transmembrane region" description="Helical" evidence="9">
    <location>
        <begin position="126"/>
        <end position="146"/>
    </location>
</feature>
<dbReference type="PROSITE" id="PS00216">
    <property type="entry name" value="SUGAR_TRANSPORT_1"/>
    <property type="match status" value="1"/>
</dbReference>
<feature type="domain" description="Major facilitator superfamily (MFS) profile" evidence="10">
    <location>
        <begin position="35"/>
        <end position="428"/>
    </location>
</feature>
<evidence type="ECO:0000256" key="3">
    <source>
        <dbReference type="ARBA" id="ARBA00022448"/>
    </source>
</evidence>
<evidence type="ECO:0000256" key="7">
    <source>
        <dbReference type="ARBA" id="ARBA00023136"/>
    </source>
</evidence>
<dbReference type="Proteomes" id="UP001567538">
    <property type="component" value="Unassembled WGS sequence"/>
</dbReference>
<evidence type="ECO:0000313" key="11">
    <source>
        <dbReference type="EMBL" id="KAL1531612.1"/>
    </source>
</evidence>
<keyword evidence="5 9" id="KW-1133">Transmembrane helix</keyword>
<dbReference type="GO" id="GO:0015706">
    <property type="term" value="P:nitrate transmembrane transport"/>
    <property type="evidence" value="ECO:0007669"/>
    <property type="project" value="UniProtKB-ARBA"/>
</dbReference>
<dbReference type="FunFam" id="1.20.1250.20:FF:000411">
    <property type="entry name" value="Probable high-affinity nitrate transporter 2.4"/>
    <property type="match status" value="1"/>
</dbReference>
<feature type="transmembrane region" description="Helical" evidence="9">
    <location>
        <begin position="69"/>
        <end position="88"/>
    </location>
</feature>
<reference evidence="11 12" key="1">
    <citation type="submission" date="2024-06" db="EMBL/GenBank/DDBJ databases">
        <title>A chromosome level genome sequence of Diviner's sage (Salvia divinorum).</title>
        <authorList>
            <person name="Ford S.A."/>
            <person name="Ro D.-K."/>
            <person name="Ness R.W."/>
            <person name="Phillips M.A."/>
        </authorList>
    </citation>
    <scope>NUCLEOTIDE SEQUENCE [LARGE SCALE GENOMIC DNA]</scope>
    <source>
        <strain evidence="11">SAF-2024a</strain>
        <tissue evidence="11">Leaf</tissue>
    </source>
</reference>
<dbReference type="PANTHER" id="PTHR23515">
    <property type="entry name" value="HIGH-AFFINITY NITRATE TRANSPORTER 2.3"/>
    <property type="match status" value="1"/>
</dbReference>
<feature type="transmembrane region" description="Helical" evidence="9">
    <location>
        <begin position="345"/>
        <end position="369"/>
    </location>
</feature>
<dbReference type="InterPro" id="IPR020846">
    <property type="entry name" value="MFS_dom"/>
</dbReference>
<evidence type="ECO:0000313" key="12">
    <source>
        <dbReference type="Proteomes" id="UP001567538"/>
    </source>
</evidence>
<keyword evidence="4 9" id="KW-0812">Transmembrane</keyword>
<feature type="transmembrane region" description="Helical" evidence="9">
    <location>
        <begin position="412"/>
        <end position="431"/>
    </location>
</feature>
<dbReference type="EMBL" id="JBEAFC010000014">
    <property type="protein sequence ID" value="KAL1531612.1"/>
    <property type="molecule type" value="Genomic_DNA"/>
</dbReference>
<evidence type="ECO:0000259" key="10">
    <source>
        <dbReference type="PROSITE" id="PS50850"/>
    </source>
</evidence>
<name>A0ABD1FID4_SALDI</name>
<keyword evidence="3" id="KW-0813">Transport</keyword>
<dbReference type="PROSITE" id="PS50850">
    <property type="entry name" value="MFS"/>
    <property type="match status" value="1"/>
</dbReference>
<dbReference type="AlphaFoldDB" id="A0ABD1FID4"/>
<protein>
    <submittedName>
        <fullName evidence="11">High affinity nitrate transporter 2.7-like</fullName>
    </submittedName>
</protein>
<dbReference type="GO" id="GO:0016020">
    <property type="term" value="C:membrane"/>
    <property type="evidence" value="ECO:0007669"/>
    <property type="project" value="UniProtKB-SubCell"/>
</dbReference>
<evidence type="ECO:0000256" key="1">
    <source>
        <dbReference type="ARBA" id="ARBA00004141"/>
    </source>
</evidence>
<evidence type="ECO:0000256" key="2">
    <source>
        <dbReference type="ARBA" id="ARBA00008432"/>
    </source>
</evidence>
<sequence>MEESPSKTGDGAAVDSLHRATEFRPFSITPPHMRAFHLAWLSLFSCFFSTFAVPPLLPAIRRDLRLSDADVGAAGVASFAGSILSRLAMGPACDLFGPRAASAAVSLATAPAVLSLAFVSSPAAFVAARFLIGLSLANFVACQFWMTSMFASNVVGVANGVAAGWANVGSGLTQLLMPLVYSALAARLPSSTAWRAAFTVPAIFQAGTAIMVLAFGQDHPSGKYQRIRKHDPSVNPLATVLLGGLRNYRGWILGLTYAFCFGVELTMDNIIAEYFYERFGVDMEAAGAIAASFGLANVVSRPMGGVASDAMGRRFGMRGRLWSLWPVMTMAGVLCFGLGRVNTLWGSITVMCCFSFFVQAASGLTFGVVPFVSTRYLGVISGMTGSGGTIGAVFTQYLLFSGTNNMSTQSGISIMGLMMIICALPITLIYFPNSGGMLCGPSTQIQSYDEPNHLDEYQNLLPSTT</sequence>
<evidence type="ECO:0000256" key="8">
    <source>
        <dbReference type="ARBA" id="ARBA00044504"/>
    </source>
</evidence>
<evidence type="ECO:0000256" key="5">
    <source>
        <dbReference type="ARBA" id="ARBA00022989"/>
    </source>
</evidence>
<dbReference type="Gene3D" id="1.20.1250.20">
    <property type="entry name" value="MFS general substrate transporter like domains"/>
    <property type="match status" value="2"/>
</dbReference>
<proteinExistence type="inferred from homology"/>
<feature type="transmembrane region" description="Helical" evidence="9">
    <location>
        <begin position="321"/>
        <end position="339"/>
    </location>
</feature>
<dbReference type="InterPro" id="IPR005829">
    <property type="entry name" value="Sugar_transporter_CS"/>
</dbReference>
<dbReference type="GO" id="GO:0042128">
    <property type="term" value="P:nitrate assimilation"/>
    <property type="evidence" value="ECO:0007669"/>
    <property type="project" value="UniProtKB-KW"/>
</dbReference>
<dbReference type="InterPro" id="IPR044772">
    <property type="entry name" value="NO3_transporter"/>
</dbReference>
<dbReference type="FunFam" id="1.20.1250.20:FF:000053">
    <property type="entry name" value="Nitrate transporter 2.1"/>
    <property type="match status" value="1"/>
</dbReference>
<organism evidence="11 12">
    <name type="scientific">Salvia divinorum</name>
    <name type="common">Maria pastora</name>
    <name type="synonym">Diviner's sage</name>
    <dbReference type="NCBI Taxonomy" id="28513"/>
    <lineage>
        <taxon>Eukaryota</taxon>
        <taxon>Viridiplantae</taxon>
        <taxon>Streptophyta</taxon>
        <taxon>Embryophyta</taxon>
        <taxon>Tracheophyta</taxon>
        <taxon>Spermatophyta</taxon>
        <taxon>Magnoliopsida</taxon>
        <taxon>eudicotyledons</taxon>
        <taxon>Gunneridae</taxon>
        <taxon>Pentapetalae</taxon>
        <taxon>asterids</taxon>
        <taxon>lamiids</taxon>
        <taxon>Lamiales</taxon>
        <taxon>Lamiaceae</taxon>
        <taxon>Nepetoideae</taxon>
        <taxon>Mentheae</taxon>
        <taxon>Salviinae</taxon>
        <taxon>Salvia</taxon>
        <taxon>Salvia subgen. Calosphace</taxon>
    </lineage>
</organism>
<keyword evidence="6" id="KW-0534">Nitrate assimilation</keyword>
<comment type="subcellular location">
    <subcellularLocation>
        <location evidence="1">Membrane</location>
        <topology evidence="1">Multi-pass membrane protein</topology>
    </subcellularLocation>
</comment>
<comment type="caution">
    <text evidence="11">The sequence shown here is derived from an EMBL/GenBank/DDBJ whole genome shotgun (WGS) entry which is preliminary data.</text>
</comment>
<keyword evidence="12" id="KW-1185">Reference proteome</keyword>
<keyword evidence="7 9" id="KW-0472">Membrane</keyword>
<dbReference type="CDD" id="cd17341">
    <property type="entry name" value="MFS_NRT2_like"/>
    <property type="match status" value="1"/>
</dbReference>
<feature type="transmembrane region" description="Helical" evidence="9">
    <location>
        <begin position="100"/>
        <end position="119"/>
    </location>
</feature>